<dbReference type="OMA" id="VFQPHGD"/>
<reference evidence="1" key="1">
    <citation type="submission" date="2013-10" db="EMBL/GenBank/DDBJ databases">
        <title>Genomic analysis of the causative agents of coccidiosis in chickens.</title>
        <authorList>
            <person name="Reid A.J."/>
            <person name="Blake D."/>
            <person name="Billington K."/>
            <person name="Browne H."/>
            <person name="Dunn M."/>
            <person name="Hung S."/>
            <person name="Kawahara F."/>
            <person name="Miranda-Saavedra D."/>
            <person name="Mourier T."/>
            <person name="Nagra H."/>
            <person name="Otto T.D."/>
            <person name="Rawlings N."/>
            <person name="Sanchez A."/>
            <person name="Sanders M."/>
            <person name="Subramaniam C."/>
            <person name="Tay Y."/>
            <person name="Dear P."/>
            <person name="Doerig C."/>
            <person name="Gruber A."/>
            <person name="Parkinson J."/>
            <person name="Shirley M."/>
            <person name="Wan K.L."/>
            <person name="Berriman M."/>
            <person name="Tomley F."/>
            <person name="Pain A."/>
        </authorList>
    </citation>
    <scope>NUCLEOTIDE SEQUENCE [LARGE SCALE GENOMIC DNA]</scope>
    <source>
        <strain evidence="1">Weybridge</strain>
    </source>
</reference>
<evidence type="ECO:0000313" key="2">
    <source>
        <dbReference type="Proteomes" id="UP000030763"/>
    </source>
</evidence>
<gene>
    <name evidence="1" type="ORF">EMWEY_00011830</name>
</gene>
<name>U6MCG9_EIMMA</name>
<dbReference type="EMBL" id="HG722198">
    <property type="protein sequence ID" value="CDJ61716.1"/>
    <property type="molecule type" value="Genomic_DNA"/>
</dbReference>
<protein>
    <submittedName>
        <fullName evidence="1">Uncharacterized protein</fullName>
    </submittedName>
</protein>
<dbReference type="VEuPathDB" id="ToxoDB:EMWEY_00011830"/>
<sequence>MLSEHDEYERSIIEGCLELEAELGFLHQREIQQPDADKTTQIQRLVEALRTAASEHEAMQRIPPPWDWDPSSHAFPGQTPKRKEHTMHGFQSAVRLEDDGRRATVQPSSSFPGHVLLDSIHALDPEAWLDGVPQIINDPEEQGEVQLVPSTADEPEDGESSASIAAMRPTVEAGGAQDETLAIRTHPYVRFPVLANDVSIRHIDIEAIFEAHRRELRPYVFLRNLRRLFALRVLDQAGVDLLVSSTEGLIGAVWYLAQKRHPKRQPVYAAEVFGNYLLAFDALMCVIELLGDYMELPLWWEEFVAAFNHDPSSLLPPVGMRAGGLYRRLIARIVNALNVYKTGRRPALSEVIALKKMLFCPPSAPGDFKDHKWDPWREDAECP</sequence>
<dbReference type="OrthoDB" id="347609at2759"/>
<reference evidence="1" key="2">
    <citation type="submission" date="2013-10" db="EMBL/GenBank/DDBJ databases">
        <authorList>
            <person name="Aslett M."/>
        </authorList>
    </citation>
    <scope>NUCLEOTIDE SEQUENCE [LARGE SCALE GENOMIC DNA]</scope>
    <source>
        <strain evidence="1">Weybridge</strain>
    </source>
</reference>
<dbReference type="Proteomes" id="UP000030763">
    <property type="component" value="Unassembled WGS sequence"/>
</dbReference>
<dbReference type="GeneID" id="25335169"/>
<keyword evidence="2" id="KW-1185">Reference proteome</keyword>
<evidence type="ECO:0000313" key="1">
    <source>
        <dbReference type="EMBL" id="CDJ61716.1"/>
    </source>
</evidence>
<dbReference type="AlphaFoldDB" id="U6MCG9"/>
<organism evidence="1 2">
    <name type="scientific">Eimeria maxima</name>
    <name type="common">Coccidian parasite</name>
    <dbReference type="NCBI Taxonomy" id="5804"/>
    <lineage>
        <taxon>Eukaryota</taxon>
        <taxon>Sar</taxon>
        <taxon>Alveolata</taxon>
        <taxon>Apicomplexa</taxon>
        <taxon>Conoidasida</taxon>
        <taxon>Coccidia</taxon>
        <taxon>Eucoccidiorida</taxon>
        <taxon>Eimeriorina</taxon>
        <taxon>Eimeriidae</taxon>
        <taxon>Eimeria</taxon>
    </lineage>
</organism>
<accession>U6MCG9</accession>
<dbReference type="RefSeq" id="XP_013338366.1">
    <property type="nucleotide sequence ID" value="XM_013482912.1"/>
</dbReference>
<proteinExistence type="predicted"/>